<feature type="domain" description="Thiamine-binding protein" evidence="2">
    <location>
        <begin position="5"/>
        <end position="94"/>
    </location>
</feature>
<comment type="similarity">
    <text evidence="1">Belongs to the UPF0045 family.</text>
</comment>
<comment type="caution">
    <text evidence="3">The sequence shown here is derived from an EMBL/GenBank/DDBJ whole genome shotgun (WGS) entry which is preliminary data.</text>
</comment>
<dbReference type="InterPro" id="IPR002767">
    <property type="entry name" value="Thiamine_BP"/>
</dbReference>
<keyword evidence="4" id="KW-1185">Reference proteome</keyword>
<dbReference type="AlphaFoldDB" id="A0A853I5R1"/>
<organism evidence="3 4">
    <name type="scientific">Spartinivicinus marinus</name>
    <dbReference type="NCBI Taxonomy" id="2994442"/>
    <lineage>
        <taxon>Bacteria</taxon>
        <taxon>Pseudomonadati</taxon>
        <taxon>Pseudomonadota</taxon>
        <taxon>Gammaproteobacteria</taxon>
        <taxon>Oceanospirillales</taxon>
        <taxon>Zooshikellaceae</taxon>
        <taxon>Spartinivicinus</taxon>
    </lineage>
</organism>
<evidence type="ECO:0000313" key="4">
    <source>
        <dbReference type="Proteomes" id="UP000569732"/>
    </source>
</evidence>
<dbReference type="RefSeq" id="WP_180566957.1">
    <property type="nucleotide sequence ID" value="NZ_JACCKB010000003.1"/>
</dbReference>
<evidence type="ECO:0000313" key="3">
    <source>
        <dbReference type="EMBL" id="NYZ64917.1"/>
    </source>
</evidence>
<dbReference type="PANTHER" id="PTHR33777">
    <property type="entry name" value="UPF0045 PROTEIN ECM15"/>
    <property type="match status" value="1"/>
</dbReference>
<dbReference type="EMBL" id="JACCKB010000003">
    <property type="protein sequence ID" value="NYZ64917.1"/>
    <property type="molecule type" value="Genomic_DNA"/>
</dbReference>
<dbReference type="NCBIfam" id="TIGR00106">
    <property type="entry name" value="MTH1187 family thiamine-binding protein"/>
    <property type="match status" value="1"/>
</dbReference>
<dbReference type="PANTHER" id="PTHR33777:SF1">
    <property type="entry name" value="UPF0045 PROTEIN ECM15"/>
    <property type="match status" value="1"/>
</dbReference>
<dbReference type="GO" id="GO:0005829">
    <property type="term" value="C:cytosol"/>
    <property type="evidence" value="ECO:0007669"/>
    <property type="project" value="TreeGrafter"/>
</dbReference>
<accession>A0A853I5R1</accession>
<dbReference type="InterPro" id="IPR051614">
    <property type="entry name" value="UPF0045_domain"/>
</dbReference>
<sequence>MQVSVDFCLIPLGVGVSLAKYIAACKPILDQAAVSWELHAYGTLIEGDWDDVFTAIKACHQKVHEMGAPRITTTLKVGTRTDKEQTMSDKVDSVMRLWHETAE</sequence>
<gene>
    <name evidence="3" type="ORF">H0A36_02785</name>
</gene>
<reference evidence="3 4" key="1">
    <citation type="submission" date="2020-07" db="EMBL/GenBank/DDBJ databases">
        <title>Endozoicomonas sp. nov., isolated from sediment.</title>
        <authorList>
            <person name="Gu T."/>
        </authorList>
    </citation>
    <scope>NUCLEOTIDE SEQUENCE [LARGE SCALE GENOMIC DNA]</scope>
    <source>
        <strain evidence="3 4">SM1973</strain>
    </source>
</reference>
<evidence type="ECO:0000259" key="2">
    <source>
        <dbReference type="Pfam" id="PF01910"/>
    </source>
</evidence>
<proteinExistence type="inferred from homology"/>
<dbReference type="SUPFAM" id="SSF89957">
    <property type="entry name" value="MTH1187/YkoF-like"/>
    <property type="match status" value="1"/>
</dbReference>
<dbReference type="Proteomes" id="UP000569732">
    <property type="component" value="Unassembled WGS sequence"/>
</dbReference>
<dbReference type="InterPro" id="IPR029756">
    <property type="entry name" value="MTH1187/YkoF-like"/>
</dbReference>
<dbReference type="Pfam" id="PF01910">
    <property type="entry name" value="Thiamine_BP"/>
    <property type="match status" value="1"/>
</dbReference>
<protein>
    <submittedName>
        <fullName evidence="3">MTH1187 family thiamine-binding protein</fullName>
    </submittedName>
</protein>
<evidence type="ECO:0000256" key="1">
    <source>
        <dbReference type="ARBA" id="ARBA00010272"/>
    </source>
</evidence>
<dbReference type="Gene3D" id="3.30.70.930">
    <property type="match status" value="1"/>
</dbReference>
<name>A0A853I5R1_9GAMM</name>